<organism evidence="1 2">
    <name type="scientific">Flavobacterium magnum</name>
    <dbReference type="NCBI Taxonomy" id="2162713"/>
    <lineage>
        <taxon>Bacteria</taxon>
        <taxon>Pseudomonadati</taxon>
        <taxon>Bacteroidota</taxon>
        <taxon>Flavobacteriia</taxon>
        <taxon>Flavobacteriales</taxon>
        <taxon>Flavobacteriaceae</taxon>
        <taxon>Flavobacterium</taxon>
    </lineage>
</organism>
<dbReference type="AlphaFoldDB" id="A0A2S0RF62"/>
<protein>
    <submittedName>
        <fullName evidence="1">Uncharacterized protein</fullName>
    </submittedName>
</protein>
<dbReference type="EMBL" id="CP028811">
    <property type="protein sequence ID" value="AWA30316.1"/>
    <property type="molecule type" value="Genomic_DNA"/>
</dbReference>
<proteinExistence type="predicted"/>
<dbReference type="Pfam" id="PF19781">
    <property type="entry name" value="DUF6266"/>
    <property type="match status" value="1"/>
</dbReference>
<dbReference type="OrthoDB" id="821958at2"/>
<evidence type="ECO:0000313" key="1">
    <source>
        <dbReference type="EMBL" id="AWA30316.1"/>
    </source>
</evidence>
<dbReference type="InterPro" id="IPR046233">
    <property type="entry name" value="DUF6266"/>
</dbReference>
<reference evidence="1 2" key="1">
    <citation type="submission" date="2018-04" db="EMBL/GenBank/DDBJ databases">
        <title>Genome sequencing of Flavobacterium sp. HYN0048.</title>
        <authorList>
            <person name="Yi H."/>
            <person name="Baek C."/>
        </authorList>
    </citation>
    <scope>NUCLEOTIDE SEQUENCE [LARGE SCALE GENOMIC DNA]</scope>
    <source>
        <strain evidence="1 2">HYN0048</strain>
    </source>
</reference>
<sequence length="211" mass="23296">MGKFEKGILGGFRGTIGPVVGTNWRGIDVMRSRPKRSGRQATDKQLEQRMVFALVIRFFNPLRGLLDKYYGQPANERSRADLASSYLLREATTGSYPNITLDYNKVIITKGELAGPQDAVLVPQANAVLEFTWTDNSGQPEAVSTDLLLVVVYNPEKARFQFDHTEQRSAGALSLSLPDSWQGDVVHCWIGFTAMGGYRASTSLHLTATVL</sequence>
<gene>
    <name evidence="1" type="ORF">HYN48_09585</name>
</gene>
<accession>A0A2S0RF62</accession>
<keyword evidence="2" id="KW-1185">Reference proteome</keyword>
<name>A0A2S0RF62_9FLAO</name>
<dbReference type="RefSeq" id="WP_108371076.1">
    <property type="nucleotide sequence ID" value="NZ_CP028811.1"/>
</dbReference>
<evidence type="ECO:0000313" key="2">
    <source>
        <dbReference type="Proteomes" id="UP000244193"/>
    </source>
</evidence>
<dbReference type="Proteomes" id="UP000244193">
    <property type="component" value="Chromosome"/>
</dbReference>
<dbReference type="KEGG" id="fmg:HYN48_09585"/>